<reference evidence="2 3" key="1">
    <citation type="submission" date="2015-08" db="EMBL/GenBank/DDBJ databases">
        <authorList>
            <person name="Babu N.S."/>
            <person name="Beckwith C.J."/>
            <person name="Beseler K.G."/>
            <person name="Brison A."/>
            <person name="Carone J.V."/>
            <person name="Caskin T.P."/>
            <person name="Diamond M."/>
            <person name="Durham M.E."/>
            <person name="Foxe J.M."/>
            <person name="Go M."/>
            <person name="Henderson B.A."/>
            <person name="Jones I.B."/>
            <person name="McGettigan J.A."/>
            <person name="Micheletti S.J."/>
            <person name="Nasrallah M.E."/>
            <person name="Ortiz D."/>
            <person name="Piller C.R."/>
            <person name="Privatt S.R."/>
            <person name="Schneider S.L."/>
            <person name="Sharp S."/>
            <person name="Smith T.C."/>
            <person name="Stanton J.D."/>
            <person name="Ullery H.E."/>
            <person name="Wilson R.J."/>
            <person name="Serrano M.G."/>
            <person name="Buck G."/>
            <person name="Lee V."/>
            <person name="Wang Y."/>
            <person name="Carvalho R."/>
            <person name="Voegtly L."/>
            <person name="Shi R."/>
            <person name="Duckworth R."/>
            <person name="Johnson A."/>
            <person name="Loviza R."/>
            <person name="Walstead R."/>
            <person name="Shah Z."/>
            <person name="Kiflezghi M."/>
            <person name="Wade K."/>
            <person name="Ball S.L."/>
            <person name="Bradley K.W."/>
            <person name="Asai D.J."/>
            <person name="Bowman C.A."/>
            <person name="Russell D.A."/>
            <person name="Pope W.H."/>
            <person name="Jacobs-Sera D."/>
            <person name="Hendrix R.W."/>
            <person name="Hatfull G.F."/>
        </authorList>
    </citation>
    <scope>NUCLEOTIDE SEQUENCE [LARGE SCALE GENOMIC DNA]</scope>
    <source>
        <strain evidence="2 3">DSM 27648</strain>
    </source>
</reference>
<dbReference type="InterPro" id="IPR003961">
    <property type="entry name" value="FN3_dom"/>
</dbReference>
<evidence type="ECO:0000256" key="1">
    <source>
        <dbReference type="SAM" id="MobiDB-lite"/>
    </source>
</evidence>
<dbReference type="Proteomes" id="UP000064967">
    <property type="component" value="Chromosome"/>
</dbReference>
<evidence type="ECO:0000313" key="3">
    <source>
        <dbReference type="Proteomes" id="UP000064967"/>
    </source>
</evidence>
<organism evidence="2 3">
    <name type="scientific">Labilithrix luteola</name>
    <dbReference type="NCBI Taxonomy" id="1391654"/>
    <lineage>
        <taxon>Bacteria</taxon>
        <taxon>Pseudomonadati</taxon>
        <taxon>Myxococcota</taxon>
        <taxon>Polyangia</taxon>
        <taxon>Polyangiales</taxon>
        <taxon>Labilitrichaceae</taxon>
        <taxon>Labilithrix</taxon>
    </lineage>
</organism>
<feature type="region of interest" description="Disordered" evidence="1">
    <location>
        <begin position="1"/>
        <end position="45"/>
    </location>
</feature>
<sequence>MAACSSDSKPTDPIPASDAGNTEQTGNEADAGAEEDAESDAGKALAAPTITMVMKMAGGLHVTWTNNERDCDAIEGERKTKGTPGTDWAVVFTVPDGTVDNKHDAPLQAGTTYTYRLRCKKGADYSPYSNEMSGTP</sequence>
<dbReference type="EMBL" id="CP012333">
    <property type="protein sequence ID" value="AKU93579.1"/>
    <property type="molecule type" value="Genomic_DNA"/>
</dbReference>
<dbReference type="InterPro" id="IPR013783">
    <property type="entry name" value="Ig-like_fold"/>
</dbReference>
<proteinExistence type="predicted"/>
<evidence type="ECO:0008006" key="4">
    <source>
        <dbReference type="Google" id="ProtNLM"/>
    </source>
</evidence>
<gene>
    <name evidence="2" type="ORF">AKJ09_00243</name>
</gene>
<dbReference type="CDD" id="cd00063">
    <property type="entry name" value="FN3"/>
    <property type="match status" value="1"/>
</dbReference>
<keyword evidence="3" id="KW-1185">Reference proteome</keyword>
<name>A0A0K1PKE5_9BACT</name>
<dbReference type="STRING" id="1391654.AKJ09_00243"/>
<accession>A0A0K1PKE5</accession>
<dbReference type="InterPro" id="IPR036116">
    <property type="entry name" value="FN3_sf"/>
</dbReference>
<evidence type="ECO:0000313" key="2">
    <source>
        <dbReference type="EMBL" id="AKU93579.1"/>
    </source>
</evidence>
<dbReference type="AlphaFoldDB" id="A0A0K1PKE5"/>
<dbReference type="SUPFAM" id="SSF49265">
    <property type="entry name" value="Fibronectin type III"/>
    <property type="match status" value="1"/>
</dbReference>
<dbReference type="Gene3D" id="2.60.40.10">
    <property type="entry name" value="Immunoglobulins"/>
    <property type="match status" value="1"/>
</dbReference>
<dbReference type="KEGG" id="llu:AKJ09_00243"/>
<protein>
    <recommendedName>
        <fullName evidence="4">Fibronectin type-III domain-containing protein</fullName>
    </recommendedName>
</protein>